<dbReference type="SUPFAM" id="SSF74653">
    <property type="entry name" value="TolA/TonB C-terminal domain"/>
    <property type="match status" value="2"/>
</dbReference>
<dbReference type="PANTHER" id="PTHR33446">
    <property type="entry name" value="PROTEIN TONB-RELATED"/>
    <property type="match status" value="1"/>
</dbReference>
<keyword evidence="1" id="KW-0732">Signal</keyword>
<dbReference type="Pfam" id="PF03544">
    <property type="entry name" value="TonB_C"/>
    <property type="match status" value="2"/>
</dbReference>
<organism evidence="3 4">
    <name type="scientific">Muriicola soli</name>
    <dbReference type="NCBI Taxonomy" id="2507538"/>
    <lineage>
        <taxon>Bacteria</taxon>
        <taxon>Pseudomonadati</taxon>
        <taxon>Bacteroidota</taxon>
        <taxon>Flavobacteriia</taxon>
        <taxon>Flavobacteriales</taxon>
        <taxon>Flavobacteriaceae</taxon>
        <taxon>Muriicola</taxon>
    </lineage>
</organism>
<proteinExistence type="predicted"/>
<protein>
    <recommendedName>
        <fullName evidence="2">TonB C-terminal domain-containing protein</fullName>
    </recommendedName>
</protein>
<dbReference type="RefSeq" id="WP_129602294.1">
    <property type="nucleotide sequence ID" value="NZ_CP035544.1"/>
</dbReference>
<gene>
    <name evidence="3" type="ORF">EQY75_01675</name>
</gene>
<dbReference type="Proteomes" id="UP000290889">
    <property type="component" value="Chromosome"/>
</dbReference>
<dbReference type="AlphaFoldDB" id="A0A411E7A4"/>
<dbReference type="EMBL" id="CP035544">
    <property type="protein sequence ID" value="QBA63370.1"/>
    <property type="molecule type" value="Genomic_DNA"/>
</dbReference>
<name>A0A411E7A4_9FLAO</name>
<dbReference type="InterPro" id="IPR037682">
    <property type="entry name" value="TonB_C"/>
</dbReference>
<dbReference type="PROSITE" id="PS52015">
    <property type="entry name" value="TONB_CTD"/>
    <property type="match status" value="1"/>
</dbReference>
<reference evidence="3 4" key="1">
    <citation type="submission" date="2019-01" db="EMBL/GenBank/DDBJ databases">
        <title>Muriicola soli sp. nov., isolated from soil.</title>
        <authorList>
            <person name="Kang H.J."/>
            <person name="Kim S.B."/>
        </authorList>
    </citation>
    <scope>NUCLEOTIDE SEQUENCE [LARGE SCALE GENOMIC DNA]</scope>
    <source>
        <strain evidence="3 4">MMS17-SY002</strain>
    </source>
</reference>
<sequence length="272" mass="30727">MRYSTLLLIFVWSTTAFSQDYYPLETIETAPAFKGCKGLQGEELRACFYREFSAYIQQNLIYPPEVILKSINSRVYTSFVINSKGKVENVMARGEQPGLEAEAIRLITELPKLSPGEHEGKKTSTSVNIPIQFSLPPKSNESRIALPKPEQFNDSVSATLEEVPVFPGCENLSNSEARNCFKKKMREHIQDNFRYPRMAQLKNIQGTVYANFIINIDGSISDINLIAPHQLLADETIRIIKLLPQITPARQGGKNVRIPFSFPLSFRLLSPK</sequence>
<keyword evidence="4" id="KW-1185">Reference proteome</keyword>
<dbReference type="PANTHER" id="PTHR33446:SF2">
    <property type="entry name" value="PROTEIN TONB"/>
    <property type="match status" value="1"/>
</dbReference>
<dbReference type="KEGG" id="mur:EQY75_01675"/>
<dbReference type="OrthoDB" id="1522859at2"/>
<evidence type="ECO:0000259" key="2">
    <source>
        <dbReference type="PROSITE" id="PS52015"/>
    </source>
</evidence>
<evidence type="ECO:0000313" key="4">
    <source>
        <dbReference type="Proteomes" id="UP000290889"/>
    </source>
</evidence>
<feature type="chain" id="PRO_5019059487" description="TonB C-terminal domain-containing protein" evidence="1">
    <location>
        <begin position="19"/>
        <end position="272"/>
    </location>
</feature>
<dbReference type="Gene3D" id="3.30.1150.10">
    <property type="match status" value="2"/>
</dbReference>
<dbReference type="GO" id="GO:0031992">
    <property type="term" value="F:energy transducer activity"/>
    <property type="evidence" value="ECO:0007669"/>
    <property type="project" value="TreeGrafter"/>
</dbReference>
<feature type="domain" description="TonB C-terminal" evidence="2">
    <location>
        <begin position="180"/>
        <end position="272"/>
    </location>
</feature>
<evidence type="ECO:0000256" key="1">
    <source>
        <dbReference type="SAM" id="SignalP"/>
    </source>
</evidence>
<feature type="signal peptide" evidence="1">
    <location>
        <begin position="1"/>
        <end position="18"/>
    </location>
</feature>
<dbReference type="GO" id="GO:0055085">
    <property type="term" value="P:transmembrane transport"/>
    <property type="evidence" value="ECO:0007669"/>
    <property type="project" value="InterPro"/>
</dbReference>
<dbReference type="InterPro" id="IPR051045">
    <property type="entry name" value="TonB-dependent_transducer"/>
</dbReference>
<accession>A0A411E7A4</accession>
<dbReference type="GO" id="GO:0098797">
    <property type="term" value="C:plasma membrane protein complex"/>
    <property type="evidence" value="ECO:0007669"/>
    <property type="project" value="TreeGrafter"/>
</dbReference>
<evidence type="ECO:0000313" key="3">
    <source>
        <dbReference type="EMBL" id="QBA63370.1"/>
    </source>
</evidence>